<organism evidence="1 2">
    <name type="scientific">Komagataeibacter xylinus</name>
    <name type="common">Gluconacetobacter xylinus</name>
    <dbReference type="NCBI Taxonomy" id="28448"/>
    <lineage>
        <taxon>Bacteria</taxon>
        <taxon>Pseudomonadati</taxon>
        <taxon>Pseudomonadota</taxon>
        <taxon>Alphaproteobacteria</taxon>
        <taxon>Acetobacterales</taxon>
        <taxon>Acetobacteraceae</taxon>
        <taxon>Komagataeibacter</taxon>
    </lineage>
</organism>
<reference evidence="1 2" key="1">
    <citation type="journal article" date="2020" name="Carbohydr. Polym.">
        <title>Characterization and optimization of production of bacterial cellulose from strain CGMCC 17276 based on whole-genome analysis.</title>
        <authorList>
            <person name="Lu T."/>
            <person name="Gao H."/>
            <person name="Liao B."/>
            <person name="Wu J."/>
            <person name="Zhang W."/>
            <person name="Huang J."/>
            <person name="Liu M."/>
            <person name="Huang J."/>
            <person name="Chang Z."/>
            <person name="Jin M."/>
            <person name="Yi Z."/>
            <person name="Jiang D."/>
        </authorList>
    </citation>
    <scope>NUCLEOTIDE SEQUENCE [LARGE SCALE GENOMIC DNA]</scope>
    <source>
        <strain evidence="1 2">CGMCC 17276</strain>
    </source>
</reference>
<evidence type="ECO:0008006" key="3">
    <source>
        <dbReference type="Google" id="ProtNLM"/>
    </source>
</evidence>
<dbReference type="OrthoDB" id="6194699at2"/>
<dbReference type="AlphaFoldDB" id="A0A857FKW5"/>
<dbReference type="RefSeq" id="WP_159261188.1">
    <property type="nucleotide sequence ID" value="NZ_CP041348.1"/>
</dbReference>
<sequence length="133" mass="14462">MAVNRFDVTGQWDGQFSYPRTLPPEFFSASLFEAGGAMGGTVTERPASGQAGAECFVSTVRGMRHAAEVRFTKTYEGGPRQHVVLYAGRLNADSTEIEGTWRIEGSWSGRFLMIRRDGGAAVAVQREAVVASR</sequence>
<name>A0A857FKW5_KOMXY</name>
<evidence type="ECO:0000313" key="1">
    <source>
        <dbReference type="EMBL" id="QHC34893.1"/>
    </source>
</evidence>
<dbReference type="Proteomes" id="UP000464674">
    <property type="component" value="Chromosome"/>
</dbReference>
<dbReference type="EMBL" id="CP041348">
    <property type="protein sequence ID" value="QHC34893.1"/>
    <property type="molecule type" value="Genomic_DNA"/>
</dbReference>
<gene>
    <name evidence="1" type="ORF">FMA36_04700</name>
</gene>
<proteinExistence type="predicted"/>
<protein>
    <recommendedName>
        <fullName evidence="3">DUF1579 domain-containing protein</fullName>
    </recommendedName>
</protein>
<accession>A0A857FKW5</accession>
<evidence type="ECO:0000313" key="2">
    <source>
        <dbReference type="Proteomes" id="UP000464674"/>
    </source>
</evidence>